<dbReference type="Proteomes" id="UP000011081">
    <property type="component" value="Unassembled WGS sequence"/>
</dbReference>
<dbReference type="RefSeq" id="XP_008075249.1">
    <property type="nucleotide sequence ID" value="XM_008077058.1"/>
</dbReference>
<protein>
    <submittedName>
        <fullName evidence="2">Uncharacterized protein</fullName>
    </submittedName>
</protein>
<evidence type="ECO:0000313" key="3">
    <source>
        <dbReference type="Proteomes" id="UP000011081"/>
    </source>
</evidence>
<dbReference type="OMA" id="KYEKKFM"/>
<proteinExistence type="predicted"/>
<dbReference type="GeneID" id="19880103"/>
<dbReference type="HOGENOM" id="CLU_1147932_0_0_1"/>
<keyword evidence="3" id="KW-1185">Reference proteome</keyword>
<evidence type="ECO:0000256" key="1">
    <source>
        <dbReference type="SAM" id="Phobius"/>
    </source>
</evidence>
<evidence type="ECO:0000313" key="2">
    <source>
        <dbReference type="EMBL" id="ELA46272.1"/>
    </source>
</evidence>
<sequence length="242" mass="27153">MKNLLYLILLIVGVVAVVVISIFVFGYFQAKKYEKKFMEEVDKNYQAIQGDDAKKELMNKVKILMFYKDDANGGHMTVKGVEETDAFKNLKDSDMKKPSEFLDSVKNAENELNVDNKDIGLAFDVDKVPDKSKDAPFMAGVGSMFTTLNAYKYEKLVKDLKAKIKKVDDKNCPVAMLSIDTKSVESSLYFVEDSTKGKFKDNKKAEHKTHKFVEHKGKVPTQAVLHFLLKEVLGANNSGSGS</sequence>
<dbReference type="VEuPathDB" id="MicrosporidiaDB:VCUG_02239"/>
<feature type="transmembrane region" description="Helical" evidence="1">
    <location>
        <begin position="6"/>
        <end position="28"/>
    </location>
</feature>
<keyword evidence="1" id="KW-0812">Transmembrane</keyword>
<reference evidence="3" key="1">
    <citation type="submission" date="2011-03" db="EMBL/GenBank/DDBJ databases">
        <title>The genome sequence of Vavraia culicis strain floridensis.</title>
        <authorList>
            <consortium name="The Broad Institute Genome Sequencing Platform"/>
            <person name="Cuomo C."/>
            <person name="Becnel J."/>
            <person name="Sanscrainte N."/>
            <person name="Young S.K."/>
            <person name="Zeng Q."/>
            <person name="Gargeya S."/>
            <person name="Fitzgerald M."/>
            <person name="Haas B."/>
            <person name="Abouelleil A."/>
            <person name="Alvarado L."/>
            <person name="Arachchi H.M."/>
            <person name="Berlin A."/>
            <person name="Chapman S.B."/>
            <person name="Gearin G."/>
            <person name="Goldberg J."/>
            <person name="Griggs A."/>
            <person name="Gujja S."/>
            <person name="Hansen M."/>
            <person name="Heiman D."/>
            <person name="Howarth C."/>
            <person name="Larimer J."/>
            <person name="Lui A."/>
            <person name="MacDonald P.J.P."/>
            <person name="McCowen C."/>
            <person name="Montmayeur A."/>
            <person name="Murphy C."/>
            <person name="Neiman D."/>
            <person name="Pearson M."/>
            <person name="Priest M."/>
            <person name="Roberts A."/>
            <person name="Saif S."/>
            <person name="Shea T."/>
            <person name="Sisk P."/>
            <person name="Stolte C."/>
            <person name="Sykes S."/>
            <person name="Wortman J."/>
            <person name="Nusbaum C."/>
            <person name="Birren B."/>
        </authorList>
    </citation>
    <scope>NUCLEOTIDE SEQUENCE [LARGE SCALE GENOMIC DNA]</scope>
    <source>
        <strain evidence="3">floridensis</strain>
    </source>
</reference>
<keyword evidence="1" id="KW-1133">Transmembrane helix</keyword>
<dbReference type="OrthoDB" id="10439457at2759"/>
<keyword evidence="1" id="KW-0472">Membrane</keyword>
<dbReference type="InParanoid" id="L2GSC3"/>
<name>L2GSC3_VAVCU</name>
<organism evidence="2 3">
    <name type="scientific">Vavraia culicis (isolate floridensis)</name>
    <name type="common">Microsporidian parasite</name>
    <dbReference type="NCBI Taxonomy" id="948595"/>
    <lineage>
        <taxon>Eukaryota</taxon>
        <taxon>Fungi</taxon>
        <taxon>Fungi incertae sedis</taxon>
        <taxon>Microsporidia</taxon>
        <taxon>Pleistophoridae</taxon>
        <taxon>Vavraia</taxon>
    </lineage>
</organism>
<gene>
    <name evidence="2" type="ORF">VCUG_02239</name>
</gene>
<accession>L2GSC3</accession>
<dbReference type="EMBL" id="GL877453">
    <property type="protein sequence ID" value="ELA46272.1"/>
    <property type="molecule type" value="Genomic_DNA"/>
</dbReference>
<dbReference type="AlphaFoldDB" id="L2GSC3"/>